<evidence type="ECO:0000313" key="3">
    <source>
        <dbReference type="EMBL" id="KAF6021906.1"/>
    </source>
</evidence>
<keyword evidence="4" id="KW-1185">Reference proteome</keyword>
<evidence type="ECO:0000256" key="1">
    <source>
        <dbReference type="SAM" id="MobiDB-lite"/>
    </source>
</evidence>
<proteinExistence type="predicted"/>
<accession>A0A7J7J8B5</accession>
<reference evidence="3" key="1">
    <citation type="submission" date="2020-06" db="EMBL/GenBank/DDBJ databases">
        <title>Draft genome of Bugula neritina, a colonial animal packing powerful symbionts and potential medicines.</title>
        <authorList>
            <person name="Rayko M."/>
        </authorList>
    </citation>
    <scope>NUCLEOTIDE SEQUENCE [LARGE SCALE GENOMIC DNA]</scope>
    <source>
        <strain evidence="3">Kwan_BN1</strain>
    </source>
</reference>
<keyword evidence="2" id="KW-1133">Transmembrane helix</keyword>
<feature type="region of interest" description="Disordered" evidence="1">
    <location>
        <begin position="50"/>
        <end position="73"/>
    </location>
</feature>
<keyword evidence="2" id="KW-0812">Transmembrane</keyword>
<dbReference type="Proteomes" id="UP000593567">
    <property type="component" value="Unassembled WGS sequence"/>
</dbReference>
<comment type="caution">
    <text evidence="3">The sequence shown here is derived from an EMBL/GenBank/DDBJ whole genome shotgun (WGS) entry which is preliminary data.</text>
</comment>
<name>A0A7J7J8B5_BUGNE</name>
<feature type="transmembrane region" description="Helical" evidence="2">
    <location>
        <begin position="20"/>
        <end position="39"/>
    </location>
</feature>
<sequence>MVELAGEDSIYKQSVDNNVLIVASVIVLVVFAYLVYRVVSSLRAKEKAKEDKRLAKQQKKEKSYGAAAAKKNK</sequence>
<evidence type="ECO:0000313" key="4">
    <source>
        <dbReference type="Proteomes" id="UP000593567"/>
    </source>
</evidence>
<keyword evidence="2" id="KW-0472">Membrane</keyword>
<organism evidence="3 4">
    <name type="scientific">Bugula neritina</name>
    <name type="common">Brown bryozoan</name>
    <name type="synonym">Sertularia neritina</name>
    <dbReference type="NCBI Taxonomy" id="10212"/>
    <lineage>
        <taxon>Eukaryota</taxon>
        <taxon>Metazoa</taxon>
        <taxon>Spiralia</taxon>
        <taxon>Lophotrochozoa</taxon>
        <taxon>Bryozoa</taxon>
        <taxon>Gymnolaemata</taxon>
        <taxon>Cheilostomatida</taxon>
        <taxon>Flustrina</taxon>
        <taxon>Buguloidea</taxon>
        <taxon>Bugulidae</taxon>
        <taxon>Bugula</taxon>
    </lineage>
</organism>
<protein>
    <submittedName>
        <fullName evidence="3">Uncharacterized protein</fullName>
    </submittedName>
</protein>
<feature type="compositionally biased region" description="Basic and acidic residues" evidence="1">
    <location>
        <begin position="50"/>
        <end position="63"/>
    </location>
</feature>
<gene>
    <name evidence="3" type="ORF">EB796_019783</name>
</gene>
<dbReference type="EMBL" id="VXIV02002938">
    <property type="protein sequence ID" value="KAF6021906.1"/>
    <property type="molecule type" value="Genomic_DNA"/>
</dbReference>
<dbReference type="AlphaFoldDB" id="A0A7J7J8B5"/>
<evidence type="ECO:0000256" key="2">
    <source>
        <dbReference type="SAM" id="Phobius"/>
    </source>
</evidence>